<feature type="region of interest" description="Disordered" evidence="1">
    <location>
        <begin position="242"/>
        <end position="278"/>
    </location>
</feature>
<dbReference type="PANTHER" id="PTHR33095">
    <property type="entry name" value="OS07G0619500 PROTEIN"/>
    <property type="match status" value="1"/>
</dbReference>
<dbReference type="Proteomes" id="UP000327085">
    <property type="component" value="Chromosome 5"/>
</dbReference>
<protein>
    <submittedName>
        <fullName evidence="2">Uncharacterized protein</fullName>
    </submittedName>
</protein>
<dbReference type="OMA" id="GYPAMHY"/>
<reference evidence="3" key="1">
    <citation type="journal article" date="2020" name="Plant J.">
        <title>Transposons played a major role in the diversification between the closely related almond and peach genomes: results from the almond genome sequence.</title>
        <authorList>
            <person name="Alioto T."/>
            <person name="Alexiou K.G."/>
            <person name="Bardil A."/>
            <person name="Barteri F."/>
            <person name="Castanera R."/>
            <person name="Cruz F."/>
            <person name="Dhingra A."/>
            <person name="Duval H."/>
            <person name="Fernandez I Marti A."/>
            <person name="Frias L."/>
            <person name="Galan B."/>
            <person name="Garcia J.L."/>
            <person name="Howad W."/>
            <person name="Gomez-Garrido J."/>
            <person name="Gut M."/>
            <person name="Julca I."/>
            <person name="Morata J."/>
            <person name="Puigdomenech P."/>
            <person name="Ribeca P."/>
            <person name="Rubio Cabetas M.J."/>
            <person name="Vlasova A."/>
            <person name="Wirthensohn M."/>
            <person name="Garcia-Mas J."/>
            <person name="Gabaldon T."/>
            <person name="Casacuberta J.M."/>
            <person name="Arus P."/>
        </authorList>
    </citation>
    <scope>NUCLEOTIDE SEQUENCE [LARGE SCALE GENOMIC DNA]</scope>
    <source>
        <strain evidence="3">cv. Texas</strain>
    </source>
</reference>
<evidence type="ECO:0000256" key="1">
    <source>
        <dbReference type="SAM" id="MobiDB-lite"/>
    </source>
</evidence>
<dbReference type="InterPro" id="IPR012442">
    <property type="entry name" value="DUF1645_plant"/>
</dbReference>
<dbReference type="PANTHER" id="PTHR33095:SF23">
    <property type="entry name" value="DUF1645 FAMILY PROTEIN"/>
    <property type="match status" value="1"/>
</dbReference>
<dbReference type="InParanoid" id="A0A5E4EMJ0"/>
<gene>
    <name evidence="2" type="ORF">ALMOND_2B006216</name>
</gene>
<dbReference type="Gramene" id="VVA16904">
    <property type="protein sequence ID" value="VVA16904"/>
    <property type="gene ID" value="Prudul26B006216"/>
</dbReference>
<evidence type="ECO:0000313" key="3">
    <source>
        <dbReference type="Proteomes" id="UP000327085"/>
    </source>
</evidence>
<proteinExistence type="predicted"/>
<accession>A0A5E4EMJ0</accession>
<feature type="region of interest" description="Disordered" evidence="1">
    <location>
        <begin position="35"/>
        <end position="94"/>
    </location>
</feature>
<dbReference type="Pfam" id="PF07816">
    <property type="entry name" value="DUF1645"/>
    <property type="match status" value="1"/>
</dbReference>
<sequence length="318" mass="35649">MQAASGPLISLSPSFNTYSSSDRLAQIAARVVSELTSQDHQLTHDEPDWESLYATHHLEEEQEQVTQQQQQQQQQHRQPQNDGVHEEAEQEEEEFEFAFVGGDAHTSPISADEIFSNGQIRPVYPLFDQGLLKEHNDVVCPKKVNGDADAVNKKNSEVATTPKQRRLPLRMLMIEEERETASCSSSEADDLENLPPGTYCVWTPPKTKSSSAGSSKRWKFRDLLYRSSSEGKETFVFLAPSSTKRADNKNNNNKDDVVSKKRVGGGGGGGVSQNEERFVVRSKAAEEGDKRRSFLPYRQDFVGFFSNVNGLSRNLHPF</sequence>
<organism evidence="2 3">
    <name type="scientific">Prunus dulcis</name>
    <name type="common">Almond</name>
    <name type="synonym">Amygdalus dulcis</name>
    <dbReference type="NCBI Taxonomy" id="3755"/>
    <lineage>
        <taxon>Eukaryota</taxon>
        <taxon>Viridiplantae</taxon>
        <taxon>Streptophyta</taxon>
        <taxon>Embryophyta</taxon>
        <taxon>Tracheophyta</taxon>
        <taxon>Spermatophyta</taxon>
        <taxon>Magnoliopsida</taxon>
        <taxon>eudicotyledons</taxon>
        <taxon>Gunneridae</taxon>
        <taxon>Pentapetalae</taxon>
        <taxon>rosids</taxon>
        <taxon>fabids</taxon>
        <taxon>Rosales</taxon>
        <taxon>Rosaceae</taxon>
        <taxon>Amygdaloideae</taxon>
        <taxon>Amygdaleae</taxon>
        <taxon>Prunus</taxon>
    </lineage>
</organism>
<feature type="compositionally biased region" description="Basic and acidic residues" evidence="1">
    <location>
        <begin position="244"/>
        <end position="259"/>
    </location>
</feature>
<dbReference type="AlphaFoldDB" id="A0A5E4EMJ0"/>
<dbReference type="FunCoup" id="A0A5E4EMJ0">
    <property type="interactions" value="22"/>
</dbReference>
<dbReference type="EMBL" id="CABIKO010000022">
    <property type="protein sequence ID" value="VVA16904.1"/>
    <property type="molecule type" value="Genomic_DNA"/>
</dbReference>
<evidence type="ECO:0000313" key="2">
    <source>
        <dbReference type="EMBL" id="VVA16904.1"/>
    </source>
</evidence>
<feature type="compositionally biased region" description="Low complexity" evidence="1">
    <location>
        <begin position="64"/>
        <end position="80"/>
    </location>
</feature>
<name>A0A5E4EMJ0_PRUDU</name>